<evidence type="ECO:0000256" key="2">
    <source>
        <dbReference type="SAM" id="MobiDB-lite"/>
    </source>
</evidence>
<dbReference type="Pfam" id="PF01556">
    <property type="entry name" value="DnaJ_C"/>
    <property type="match status" value="1"/>
</dbReference>
<evidence type="ECO:0000313" key="4">
    <source>
        <dbReference type="EMBL" id="NBR94235.1"/>
    </source>
</evidence>
<dbReference type="Gene3D" id="2.60.260.20">
    <property type="entry name" value="Urease metallochaperone UreE, N-terminal domain"/>
    <property type="match status" value="2"/>
</dbReference>
<dbReference type="InterPro" id="IPR001623">
    <property type="entry name" value="DnaJ_domain"/>
</dbReference>
<dbReference type="GO" id="GO:0042026">
    <property type="term" value="P:protein refolding"/>
    <property type="evidence" value="ECO:0007669"/>
    <property type="project" value="TreeGrafter"/>
</dbReference>
<dbReference type="Proteomes" id="UP000740727">
    <property type="component" value="Unassembled WGS sequence"/>
</dbReference>
<dbReference type="PANTHER" id="PTHR43096:SF48">
    <property type="entry name" value="CHAPERONE PROTEIN DNAJ"/>
    <property type="match status" value="1"/>
</dbReference>
<dbReference type="AlphaFoldDB" id="A0A965GES4"/>
<feature type="region of interest" description="Disordered" evidence="2">
    <location>
        <begin position="276"/>
        <end position="296"/>
    </location>
</feature>
<gene>
    <name evidence="4" type="ORF">EBT44_05325</name>
</gene>
<dbReference type="SMART" id="SM00271">
    <property type="entry name" value="DnaJ"/>
    <property type="match status" value="1"/>
</dbReference>
<evidence type="ECO:0000313" key="5">
    <source>
        <dbReference type="Proteomes" id="UP000740727"/>
    </source>
</evidence>
<dbReference type="CDD" id="cd10747">
    <property type="entry name" value="DnaJ_C"/>
    <property type="match status" value="1"/>
</dbReference>
<accession>A0A965GES4</accession>
<dbReference type="FunFam" id="2.60.260.20:FF:000013">
    <property type="entry name" value="DnaJ subfamily B member 11"/>
    <property type="match status" value="1"/>
</dbReference>
<comment type="caution">
    <text evidence="4">The sequence shown here is derived from an EMBL/GenBank/DDBJ whole genome shotgun (WGS) entry which is preliminary data.</text>
</comment>
<dbReference type="InterPro" id="IPR018253">
    <property type="entry name" value="DnaJ_domain_CS"/>
</dbReference>
<dbReference type="PRINTS" id="PR00625">
    <property type="entry name" value="JDOMAIN"/>
</dbReference>
<dbReference type="InterPro" id="IPR002939">
    <property type="entry name" value="DnaJ_C"/>
</dbReference>
<keyword evidence="1" id="KW-0143">Chaperone</keyword>
<evidence type="ECO:0000256" key="1">
    <source>
        <dbReference type="ARBA" id="ARBA00023186"/>
    </source>
</evidence>
<dbReference type="PROSITE" id="PS50076">
    <property type="entry name" value="DNAJ_2"/>
    <property type="match status" value="1"/>
</dbReference>
<feature type="domain" description="J" evidence="3">
    <location>
        <begin position="10"/>
        <end position="75"/>
    </location>
</feature>
<dbReference type="Pfam" id="PF00226">
    <property type="entry name" value="DnaJ"/>
    <property type="match status" value="1"/>
</dbReference>
<name>A0A965GES4_9PROT</name>
<sequence>MAAKDLYEKDYYAILGVDKNADGDAIKKQYRKLARELHPDKTKGDKTLEERFKAVSEAYDILSDDKKRAEYDQARTLFQQGGIPGGGFQGNFSAGGFGDLGDIFGNLFGGQSRGPRRGADMQAQATISFRESISGTQLTFNSPSGPVTTKIPAGVQDGARIRVKGKGAKGEAGPGDLYITVNVSGHSVFSRRDDNLLITLPVTFPEAALGGDVPVPTLSGEEVTLRLPAGTQNGKVLRIKGRGVTGKDGISGDLLVTIEVTVPQRVDGKAKKALENYRAETSDADPRSEFRKRAQA</sequence>
<dbReference type="GO" id="GO:0051082">
    <property type="term" value="F:unfolded protein binding"/>
    <property type="evidence" value="ECO:0007669"/>
    <property type="project" value="InterPro"/>
</dbReference>
<dbReference type="InterPro" id="IPR008971">
    <property type="entry name" value="HSP40/DnaJ_pept-bd"/>
</dbReference>
<dbReference type="PANTHER" id="PTHR43096">
    <property type="entry name" value="DNAJ HOMOLOG 1, MITOCHONDRIAL-RELATED"/>
    <property type="match status" value="1"/>
</dbReference>
<proteinExistence type="predicted"/>
<protein>
    <submittedName>
        <fullName evidence="4">Molecular chaperone DnaJ</fullName>
    </submittedName>
</protein>
<dbReference type="InterPro" id="IPR036869">
    <property type="entry name" value="J_dom_sf"/>
</dbReference>
<dbReference type="EMBL" id="RFXN01000081">
    <property type="protein sequence ID" value="NBR94235.1"/>
    <property type="molecule type" value="Genomic_DNA"/>
</dbReference>
<dbReference type="PROSITE" id="PS00636">
    <property type="entry name" value="DNAJ_1"/>
    <property type="match status" value="1"/>
</dbReference>
<dbReference type="GO" id="GO:0005737">
    <property type="term" value="C:cytoplasm"/>
    <property type="evidence" value="ECO:0007669"/>
    <property type="project" value="TreeGrafter"/>
</dbReference>
<dbReference type="CDD" id="cd06257">
    <property type="entry name" value="DnaJ"/>
    <property type="match status" value="1"/>
</dbReference>
<organism evidence="4 5">
    <name type="scientific">Candidatus Fonsibacter lacus</name>
    <dbReference type="NCBI Taxonomy" id="2576439"/>
    <lineage>
        <taxon>Bacteria</taxon>
        <taxon>Pseudomonadati</taxon>
        <taxon>Pseudomonadota</taxon>
        <taxon>Alphaproteobacteria</taxon>
        <taxon>Candidatus Pelagibacterales</taxon>
        <taxon>Candidatus Pelagibacterales incertae sedis</taxon>
        <taxon>Candidatus Fonsibacter</taxon>
    </lineage>
</organism>
<evidence type="ECO:0000259" key="3">
    <source>
        <dbReference type="PROSITE" id="PS50076"/>
    </source>
</evidence>
<dbReference type="SUPFAM" id="SSF46565">
    <property type="entry name" value="Chaperone J-domain"/>
    <property type="match status" value="1"/>
</dbReference>
<dbReference type="Gene3D" id="1.10.287.110">
    <property type="entry name" value="DnaJ domain"/>
    <property type="match status" value="1"/>
</dbReference>
<dbReference type="SUPFAM" id="SSF49493">
    <property type="entry name" value="HSP40/DnaJ peptide-binding domain"/>
    <property type="match status" value="2"/>
</dbReference>
<reference evidence="4" key="1">
    <citation type="submission" date="2018-10" db="EMBL/GenBank/DDBJ databases">
        <title>Iterative Subtractive Binning of Freshwater Chronoseries Metagenomes Recovers Nearly Complete Genomes from over Four Hundred Novel Species.</title>
        <authorList>
            <person name="Rodriguez-R L.M."/>
            <person name="Tsementzi D."/>
            <person name="Luo C."/>
            <person name="Konstantinidis K.T."/>
        </authorList>
    </citation>
    <scope>NUCLEOTIDE SEQUENCE</scope>
    <source>
        <strain evidence="4">WB5_2A_028</strain>
    </source>
</reference>